<dbReference type="AlphaFoldDB" id="A0A165HMP9"/>
<evidence type="ECO:0000313" key="2">
    <source>
        <dbReference type="EMBL" id="KZT11937.1"/>
    </source>
</evidence>
<dbReference type="EMBL" id="KV427606">
    <property type="protein sequence ID" value="KZT11937.1"/>
    <property type="molecule type" value="Genomic_DNA"/>
</dbReference>
<sequence>MTQVSASTEGARMDYHEASILQLCGQLLLRVTVTRPFFLQFPVVVSRYQRYFPRLPISTIAIVRRDIHRSHACRAPYIKTWSEDDAGCPYWEAACGPSDKTEAVLRVQARKDQSATCDDAAHSIATGDIQRLSLWKNIPLETYAGSSSLIRQAKVPPRRHAYRSPQRLRPLDGTSLLCLRQVRASRQEDSGKVLTWTLRRRWSASGALPRLKHVDKKVRRTIYTSHGSSSQGLNRTSWRDRLLPFVVDEYVGYVTQIARKGSRRSFQDDPLYLGRSIASQHAYAPRYKRCHAASCVAAWRKGGHVNTGGEGHKSPRLRDSPSRRQICCFSLTSGNRQPDRHRTSRTQHIASRRQERSRQQQREWEPEQVQTNERVRASRTVLSHWFTGVFGCLQHGFRKRWENRLQ</sequence>
<name>A0A165HMP9_9APHY</name>
<organism evidence="2 3">
    <name type="scientific">Laetiporus sulphureus 93-53</name>
    <dbReference type="NCBI Taxonomy" id="1314785"/>
    <lineage>
        <taxon>Eukaryota</taxon>
        <taxon>Fungi</taxon>
        <taxon>Dikarya</taxon>
        <taxon>Basidiomycota</taxon>
        <taxon>Agaricomycotina</taxon>
        <taxon>Agaricomycetes</taxon>
        <taxon>Polyporales</taxon>
        <taxon>Laetiporus</taxon>
    </lineage>
</organism>
<keyword evidence="3" id="KW-1185">Reference proteome</keyword>
<reference evidence="2 3" key="1">
    <citation type="journal article" date="2016" name="Mol. Biol. Evol.">
        <title>Comparative Genomics of Early-Diverging Mushroom-Forming Fungi Provides Insights into the Origins of Lignocellulose Decay Capabilities.</title>
        <authorList>
            <person name="Nagy L.G."/>
            <person name="Riley R."/>
            <person name="Tritt A."/>
            <person name="Adam C."/>
            <person name="Daum C."/>
            <person name="Floudas D."/>
            <person name="Sun H."/>
            <person name="Yadav J.S."/>
            <person name="Pangilinan J."/>
            <person name="Larsson K.H."/>
            <person name="Matsuura K."/>
            <person name="Barry K."/>
            <person name="Labutti K."/>
            <person name="Kuo R."/>
            <person name="Ohm R.A."/>
            <person name="Bhattacharya S.S."/>
            <person name="Shirouzu T."/>
            <person name="Yoshinaga Y."/>
            <person name="Martin F.M."/>
            <person name="Grigoriev I.V."/>
            <person name="Hibbett D.S."/>
        </authorList>
    </citation>
    <scope>NUCLEOTIDE SEQUENCE [LARGE SCALE GENOMIC DNA]</scope>
    <source>
        <strain evidence="2 3">93-53</strain>
    </source>
</reference>
<accession>A0A165HMP9</accession>
<dbReference type="RefSeq" id="XP_040769585.1">
    <property type="nucleotide sequence ID" value="XM_040911433.1"/>
</dbReference>
<gene>
    <name evidence="2" type="ORF">LAESUDRAFT_746725</name>
</gene>
<evidence type="ECO:0000256" key="1">
    <source>
        <dbReference type="SAM" id="MobiDB-lite"/>
    </source>
</evidence>
<evidence type="ECO:0000313" key="3">
    <source>
        <dbReference type="Proteomes" id="UP000076871"/>
    </source>
</evidence>
<feature type="region of interest" description="Disordered" evidence="1">
    <location>
        <begin position="332"/>
        <end position="373"/>
    </location>
</feature>
<dbReference type="InParanoid" id="A0A165HMP9"/>
<proteinExistence type="predicted"/>
<dbReference type="GeneID" id="63828461"/>
<protein>
    <submittedName>
        <fullName evidence="2">Uncharacterized protein</fullName>
    </submittedName>
</protein>
<feature type="compositionally biased region" description="Basic and acidic residues" evidence="1">
    <location>
        <begin position="352"/>
        <end position="365"/>
    </location>
</feature>
<dbReference type="Proteomes" id="UP000076871">
    <property type="component" value="Unassembled WGS sequence"/>
</dbReference>